<evidence type="ECO:0000313" key="2">
    <source>
        <dbReference type="Proteomes" id="UP001163846"/>
    </source>
</evidence>
<accession>A0AA38UBB0</accession>
<dbReference type="EMBL" id="MU806340">
    <property type="protein sequence ID" value="KAJ3836204.1"/>
    <property type="molecule type" value="Genomic_DNA"/>
</dbReference>
<keyword evidence="2" id="KW-1185">Reference proteome</keyword>
<organism evidence="1 2">
    <name type="scientific">Lentinula raphanica</name>
    <dbReference type="NCBI Taxonomy" id="153919"/>
    <lineage>
        <taxon>Eukaryota</taxon>
        <taxon>Fungi</taxon>
        <taxon>Dikarya</taxon>
        <taxon>Basidiomycota</taxon>
        <taxon>Agaricomycotina</taxon>
        <taxon>Agaricomycetes</taxon>
        <taxon>Agaricomycetidae</taxon>
        <taxon>Agaricales</taxon>
        <taxon>Marasmiineae</taxon>
        <taxon>Omphalotaceae</taxon>
        <taxon>Lentinula</taxon>
    </lineage>
</organism>
<sequence length="397" mass="45863">MRFRARPLSLRSLRPFFILFLVVAWLSTIAVIARPMYRPQVAQIGTEVSQLDHSNSQVAQSETVVYKITLSQVGIQSESKDFVGTGAVFVSVDPGHEQFDRDGKRLEVEQFYKDGKLEVTASKTVAVSNTFVDEISFPRGEEKDRIQRVRKYAQGFEYKETDGSINYWRYLTYVVVGLYSQSSPQNEQLKEKWQLGTHDVLHIKPEEDINLIEYVTASHKDPRGEVSVLIGKTVIFHSSPADHRSRIARTRYIGKIVDGVPPLLIQHLYDYAEDHSEFKASVAQIQELQEVENVWKSDVERPGHRQPQRTLWNLAQWRFVEGILNGLVAKNYISKTTLEQYQKIRSQRMSAYILHIESLKAQRRKKLVAEWERRGYIGPEPHTRDRLTLLSFENTQA</sequence>
<name>A0AA38UBB0_9AGAR</name>
<comment type="caution">
    <text evidence="1">The sequence shown here is derived from an EMBL/GenBank/DDBJ whole genome shotgun (WGS) entry which is preliminary data.</text>
</comment>
<proteinExistence type="predicted"/>
<dbReference type="Proteomes" id="UP001163846">
    <property type="component" value="Unassembled WGS sequence"/>
</dbReference>
<evidence type="ECO:0000313" key="1">
    <source>
        <dbReference type="EMBL" id="KAJ3836204.1"/>
    </source>
</evidence>
<dbReference type="AlphaFoldDB" id="A0AA38UBB0"/>
<reference evidence="1" key="1">
    <citation type="submission" date="2022-08" db="EMBL/GenBank/DDBJ databases">
        <authorList>
            <consortium name="DOE Joint Genome Institute"/>
            <person name="Min B."/>
            <person name="Riley R."/>
            <person name="Sierra-Patev S."/>
            <person name="Naranjo-Ortiz M."/>
            <person name="Looney B."/>
            <person name="Konkel Z."/>
            <person name="Slot J.C."/>
            <person name="Sakamoto Y."/>
            <person name="Steenwyk J.L."/>
            <person name="Rokas A."/>
            <person name="Carro J."/>
            <person name="Camarero S."/>
            <person name="Ferreira P."/>
            <person name="Molpeceres G."/>
            <person name="Ruiz-Duenas F.J."/>
            <person name="Serrano A."/>
            <person name="Henrissat B."/>
            <person name="Drula E."/>
            <person name="Hughes K.W."/>
            <person name="Mata J.L."/>
            <person name="Ishikawa N.K."/>
            <person name="Vargas-Isla R."/>
            <person name="Ushijima S."/>
            <person name="Smith C.A."/>
            <person name="Ahrendt S."/>
            <person name="Andreopoulos W."/>
            <person name="He G."/>
            <person name="Labutti K."/>
            <person name="Lipzen A."/>
            <person name="Ng V."/>
            <person name="Sandor L."/>
            <person name="Barry K."/>
            <person name="Martinez A.T."/>
            <person name="Xiao Y."/>
            <person name="Gibbons J.G."/>
            <person name="Terashima K."/>
            <person name="Hibbett D.S."/>
            <person name="Grigoriev I.V."/>
        </authorList>
    </citation>
    <scope>NUCLEOTIDE SEQUENCE</scope>
    <source>
        <strain evidence="1">TFB9207</strain>
    </source>
</reference>
<protein>
    <submittedName>
        <fullName evidence="1">Uncharacterized protein</fullName>
    </submittedName>
</protein>
<gene>
    <name evidence="1" type="ORF">F5878DRAFT_625775</name>
</gene>